<dbReference type="PANTHER" id="PTHR18964">
    <property type="entry name" value="ROK (REPRESSOR, ORF, KINASE) FAMILY"/>
    <property type="match status" value="1"/>
</dbReference>
<dbReference type="InterPro" id="IPR000600">
    <property type="entry name" value="ROK"/>
</dbReference>
<protein>
    <submittedName>
        <fullName evidence="2">ROK family transcriptional regulator</fullName>
    </submittedName>
</protein>
<dbReference type="SUPFAM" id="SSF46785">
    <property type="entry name" value="Winged helix' DNA-binding domain"/>
    <property type="match status" value="1"/>
</dbReference>
<dbReference type="InterPro" id="IPR036388">
    <property type="entry name" value="WH-like_DNA-bd_sf"/>
</dbReference>
<dbReference type="EMBL" id="JAGUCO010000032">
    <property type="protein sequence ID" value="MBS2100912.1"/>
    <property type="molecule type" value="Genomic_DNA"/>
</dbReference>
<evidence type="ECO:0000256" key="1">
    <source>
        <dbReference type="ARBA" id="ARBA00006479"/>
    </source>
</evidence>
<reference evidence="2 3" key="1">
    <citation type="journal article" date="2015" name="Int. J. Syst. Evol. Microbiol.">
        <title>Carboxylicivirga linearis sp. nov., isolated from a sea cucumber culture pond.</title>
        <authorList>
            <person name="Wang F.Q."/>
            <person name="Zhou Y.X."/>
            <person name="Lin X.Z."/>
            <person name="Chen G.J."/>
            <person name="Du Z.J."/>
        </authorList>
    </citation>
    <scope>NUCLEOTIDE SEQUENCE [LARGE SCALE GENOMIC DNA]</scope>
    <source>
        <strain evidence="2 3">FB218</strain>
    </source>
</reference>
<proteinExistence type="inferred from homology"/>
<dbReference type="PANTHER" id="PTHR18964:SF149">
    <property type="entry name" value="BIFUNCTIONAL UDP-N-ACETYLGLUCOSAMINE 2-EPIMERASE_N-ACETYLMANNOSAMINE KINASE"/>
    <property type="match status" value="1"/>
</dbReference>
<sequence>MNNLQFDIKIVEQLEGVERKKYIQQIRIVKALYVDGAQTTSKLCKRLRISAPNMMSILSELVDANIIEKKGQGKSIGGRKPDLFGLVDNGFCVLAVEMSIYKVSIALFNAENKQITDTEEYSVVLNNEKSTLDYIIDLIKSYIQRSGIDKAKVLAIGISMPGLVDSVNGINHTYLNFGDKPVTELMKEAIGCPVFVENDAKAMALAEFRLGSAKGKKDILVLYLDWGIGLGMILNGNLYRGTSGFAGEFSHIPMVENGKLCRCGKLGCIETMASGIRVLELAEEGVKEGKTSIQLDNSNSKFKYLELKNVIKSALDGDQYAIKILHETGINLGKAISILIQLFNPELIVLCGMLAQSGDLITTPIQQGVNTHAMKQISEKSNVVITEFGDNIGMLGAVAVVMENAFEKYLAS</sequence>
<dbReference type="SUPFAM" id="SSF53067">
    <property type="entry name" value="Actin-like ATPase domain"/>
    <property type="match status" value="1"/>
</dbReference>
<dbReference type="RefSeq" id="WP_212219688.1">
    <property type="nucleotide sequence ID" value="NZ_JAGUCO010000032.1"/>
</dbReference>
<organism evidence="2 3">
    <name type="scientific">Carboxylicivirga linearis</name>
    <dbReference type="NCBI Taxonomy" id="1628157"/>
    <lineage>
        <taxon>Bacteria</taxon>
        <taxon>Pseudomonadati</taxon>
        <taxon>Bacteroidota</taxon>
        <taxon>Bacteroidia</taxon>
        <taxon>Marinilabiliales</taxon>
        <taxon>Marinilabiliaceae</taxon>
        <taxon>Carboxylicivirga</taxon>
    </lineage>
</organism>
<keyword evidence="3" id="KW-1185">Reference proteome</keyword>
<accession>A0ABS5K193</accession>
<evidence type="ECO:0000313" key="3">
    <source>
        <dbReference type="Proteomes" id="UP000708576"/>
    </source>
</evidence>
<dbReference type="Gene3D" id="3.30.420.40">
    <property type="match status" value="2"/>
</dbReference>
<comment type="similarity">
    <text evidence="1">Belongs to the ROK (NagC/XylR) family.</text>
</comment>
<evidence type="ECO:0000313" key="2">
    <source>
        <dbReference type="EMBL" id="MBS2100912.1"/>
    </source>
</evidence>
<gene>
    <name evidence="2" type="ORF">KEM10_21680</name>
</gene>
<dbReference type="InterPro" id="IPR043129">
    <property type="entry name" value="ATPase_NBD"/>
</dbReference>
<comment type="caution">
    <text evidence="2">The sequence shown here is derived from an EMBL/GenBank/DDBJ whole genome shotgun (WGS) entry which is preliminary data.</text>
</comment>
<name>A0ABS5K193_9BACT</name>
<dbReference type="Pfam" id="PF00480">
    <property type="entry name" value="ROK"/>
    <property type="match status" value="1"/>
</dbReference>
<dbReference type="InterPro" id="IPR036390">
    <property type="entry name" value="WH_DNA-bd_sf"/>
</dbReference>
<dbReference type="Gene3D" id="1.10.10.10">
    <property type="entry name" value="Winged helix-like DNA-binding domain superfamily/Winged helix DNA-binding domain"/>
    <property type="match status" value="1"/>
</dbReference>
<dbReference type="Proteomes" id="UP000708576">
    <property type="component" value="Unassembled WGS sequence"/>
</dbReference>